<evidence type="ECO:0000256" key="1">
    <source>
        <dbReference type="ARBA" id="ARBA00038097"/>
    </source>
</evidence>
<evidence type="ECO:0000256" key="2">
    <source>
        <dbReference type="SAM" id="Coils"/>
    </source>
</evidence>
<comment type="similarity">
    <text evidence="1">Belongs to the peptidase S33 family. ABHD4/ABHD5 subfamily.</text>
</comment>
<dbReference type="GO" id="GO:0004623">
    <property type="term" value="F:phospholipase A2 activity"/>
    <property type="evidence" value="ECO:0007669"/>
    <property type="project" value="TreeGrafter"/>
</dbReference>
<organism evidence="4 5">
    <name type="scientific">Didymella pomorum</name>
    <dbReference type="NCBI Taxonomy" id="749634"/>
    <lineage>
        <taxon>Eukaryota</taxon>
        <taxon>Fungi</taxon>
        <taxon>Dikarya</taxon>
        <taxon>Ascomycota</taxon>
        <taxon>Pezizomycotina</taxon>
        <taxon>Dothideomycetes</taxon>
        <taxon>Pleosporomycetidae</taxon>
        <taxon>Pleosporales</taxon>
        <taxon>Pleosporineae</taxon>
        <taxon>Didymellaceae</taxon>
        <taxon>Didymella</taxon>
    </lineage>
</organism>
<evidence type="ECO:0000313" key="4">
    <source>
        <dbReference type="EMBL" id="KAJ4410850.1"/>
    </source>
</evidence>
<accession>A0A9W9DA68</accession>
<feature type="domain" description="AB hydrolase-1" evidence="3">
    <location>
        <begin position="57"/>
        <end position="284"/>
    </location>
</feature>
<dbReference type="SUPFAM" id="SSF53474">
    <property type="entry name" value="alpha/beta-Hydrolases"/>
    <property type="match status" value="1"/>
</dbReference>
<dbReference type="InterPro" id="IPR000073">
    <property type="entry name" value="AB_hydrolase_1"/>
</dbReference>
<evidence type="ECO:0000313" key="5">
    <source>
        <dbReference type="Proteomes" id="UP001140510"/>
    </source>
</evidence>
<keyword evidence="2" id="KW-0175">Coiled coil</keyword>
<dbReference type="GO" id="GO:0035965">
    <property type="term" value="P:cardiolipin acyl-chain remodeling"/>
    <property type="evidence" value="ECO:0007669"/>
    <property type="project" value="TreeGrafter"/>
</dbReference>
<feature type="coiled-coil region" evidence="2">
    <location>
        <begin position="115"/>
        <end position="142"/>
    </location>
</feature>
<protein>
    <recommendedName>
        <fullName evidence="3">AB hydrolase-1 domain-containing protein</fullName>
    </recommendedName>
</protein>
<proteinExistence type="inferred from homology"/>
<dbReference type="AlphaFoldDB" id="A0A9W9DA68"/>
<dbReference type="PANTHER" id="PTHR42886">
    <property type="entry name" value="RE40534P-RELATED"/>
    <property type="match status" value="1"/>
</dbReference>
<reference evidence="4" key="1">
    <citation type="submission" date="2022-10" db="EMBL/GenBank/DDBJ databases">
        <title>Tapping the CABI collections for fungal endophytes: first genome assemblies for Collariella, Neodidymelliopsis, Ascochyta clinopodiicola, Didymella pomorum, Didymosphaeria variabile, Neocosmospora piperis and Neocucurbitaria cava.</title>
        <authorList>
            <person name="Hill R."/>
        </authorList>
    </citation>
    <scope>NUCLEOTIDE SEQUENCE</scope>
    <source>
        <strain evidence="4">IMI 355091</strain>
    </source>
</reference>
<dbReference type="InterPro" id="IPR029058">
    <property type="entry name" value="AB_hydrolase_fold"/>
</dbReference>
<evidence type="ECO:0000259" key="3">
    <source>
        <dbReference type="Pfam" id="PF12697"/>
    </source>
</evidence>
<dbReference type="GO" id="GO:0005743">
    <property type="term" value="C:mitochondrial inner membrane"/>
    <property type="evidence" value="ECO:0007669"/>
    <property type="project" value="TreeGrafter"/>
</dbReference>
<keyword evidence="5" id="KW-1185">Reference proteome</keyword>
<gene>
    <name evidence="4" type="ORF">N0V91_001779</name>
</gene>
<dbReference type="Proteomes" id="UP001140510">
    <property type="component" value="Unassembled WGS sequence"/>
</dbReference>
<dbReference type="GO" id="GO:0042171">
    <property type="term" value="F:lysophosphatidic acid acyltransferase activity"/>
    <property type="evidence" value="ECO:0007669"/>
    <property type="project" value="TreeGrafter"/>
</dbReference>
<dbReference type="Pfam" id="PF12697">
    <property type="entry name" value="Abhydrolase_6"/>
    <property type="match status" value="1"/>
</dbReference>
<dbReference type="EMBL" id="JAPEVA010000007">
    <property type="protein sequence ID" value="KAJ4410850.1"/>
    <property type="molecule type" value="Genomic_DNA"/>
</dbReference>
<dbReference type="Gene3D" id="3.40.50.1820">
    <property type="entry name" value="alpha/beta hydrolase"/>
    <property type="match status" value="1"/>
</dbReference>
<dbReference type="GO" id="GO:0006654">
    <property type="term" value="P:phosphatidic acid biosynthetic process"/>
    <property type="evidence" value="ECO:0007669"/>
    <property type="project" value="TreeGrafter"/>
</dbReference>
<dbReference type="GO" id="GO:0055088">
    <property type="term" value="P:lipid homeostasis"/>
    <property type="evidence" value="ECO:0007669"/>
    <property type="project" value="TreeGrafter"/>
</dbReference>
<dbReference type="OrthoDB" id="8119704at2759"/>
<sequence>MPFGPFALQWRAPSPNPPIPTKLLPDGIRRSYISTPSGPLELLSAMPSDKKSSKPPLFFAHGGFGCAEIWLDYMEYFHLDGYPCYAISYRGHGKSWYPGFWRMYFTSRDTMASDLVAGIREAEKLETERRNANEKVRVVLIAHSAGGALSQYALSRGLVTVQGFCMLAAVPAFGSWSVYKFWSLTALIHFPYRLFHPRYILATTQQVRDAFFTPITQPHIVKHLESLLSPYESMLWPMQALFRFVSGPDVIRSIVGWTPRMLSEFEESPPVKPRFLVLAGELDVLCTPSILKDAADRYNTAFRDCVKSGKLDGISDNDAGAENRGVEFGVVNGVGHHMQNDDGWQLGAMRLIAWADKL</sequence>
<name>A0A9W9DA68_9PLEO</name>
<comment type="caution">
    <text evidence="4">The sequence shown here is derived from an EMBL/GenBank/DDBJ whole genome shotgun (WGS) entry which is preliminary data.</text>
</comment>
<dbReference type="PANTHER" id="PTHR42886:SF29">
    <property type="entry name" value="PUMMELIG, ISOFORM A"/>
    <property type="match status" value="1"/>
</dbReference>